<evidence type="ECO:0000313" key="3">
    <source>
        <dbReference type="Proteomes" id="UP000299102"/>
    </source>
</evidence>
<sequence>MCAADALRLTVGSRRGCRFRPWDYYVVGLVKLARLSRLIGLCQSLDIRNTPDQLNKLRGCTVIEGQLRIVLIERTNHTHFENVSFPELREITGYLVLYRVRGLRTLGDLFPNLSVIRGNQLFKDYALVIYDMESLLNLGLRSLTHILRGSVRIEHNDRLCYVDTVDWAAIAPQGTTNIVRVSIATLRNE</sequence>
<dbReference type="AlphaFoldDB" id="A0A4C1VFR9"/>
<keyword evidence="2" id="KW-0675">Receptor</keyword>
<dbReference type="Pfam" id="PF01030">
    <property type="entry name" value="Recep_L_domain"/>
    <property type="match status" value="1"/>
</dbReference>
<comment type="caution">
    <text evidence="2">The sequence shown here is derived from an EMBL/GenBank/DDBJ whole genome shotgun (WGS) entry which is preliminary data.</text>
</comment>
<name>A0A4C1VFR9_EUMVA</name>
<dbReference type="EMBL" id="BGZK01000334">
    <property type="protein sequence ID" value="GBP37473.1"/>
    <property type="molecule type" value="Genomic_DNA"/>
</dbReference>
<protein>
    <submittedName>
        <fullName evidence="2">Insulin-like peptide receptor</fullName>
    </submittedName>
</protein>
<evidence type="ECO:0000259" key="1">
    <source>
        <dbReference type="Pfam" id="PF01030"/>
    </source>
</evidence>
<dbReference type="Gene3D" id="3.80.20.20">
    <property type="entry name" value="Receptor L-domain"/>
    <property type="match status" value="1"/>
</dbReference>
<keyword evidence="3" id="KW-1185">Reference proteome</keyword>
<dbReference type="STRING" id="151549.A0A4C1VFR9"/>
<reference evidence="2 3" key="1">
    <citation type="journal article" date="2019" name="Commun. Biol.">
        <title>The bagworm genome reveals a unique fibroin gene that provides high tensile strength.</title>
        <authorList>
            <person name="Kono N."/>
            <person name="Nakamura H."/>
            <person name="Ohtoshi R."/>
            <person name="Tomita M."/>
            <person name="Numata K."/>
            <person name="Arakawa K."/>
        </authorList>
    </citation>
    <scope>NUCLEOTIDE SEQUENCE [LARGE SCALE GENOMIC DNA]</scope>
</reference>
<dbReference type="OrthoDB" id="5809444at2759"/>
<feature type="domain" description="Receptor L-domain" evidence="1">
    <location>
        <begin position="59"/>
        <end position="169"/>
    </location>
</feature>
<dbReference type="InterPro" id="IPR036941">
    <property type="entry name" value="Rcpt_L-dom_sf"/>
</dbReference>
<proteinExistence type="predicted"/>
<dbReference type="SUPFAM" id="SSF52058">
    <property type="entry name" value="L domain-like"/>
    <property type="match status" value="1"/>
</dbReference>
<dbReference type="Proteomes" id="UP000299102">
    <property type="component" value="Unassembled WGS sequence"/>
</dbReference>
<evidence type="ECO:0000313" key="2">
    <source>
        <dbReference type="EMBL" id="GBP37473.1"/>
    </source>
</evidence>
<dbReference type="InterPro" id="IPR000494">
    <property type="entry name" value="Rcpt_L-dom"/>
</dbReference>
<organism evidence="2 3">
    <name type="scientific">Eumeta variegata</name>
    <name type="common">Bagworm moth</name>
    <name type="synonym">Eumeta japonica</name>
    <dbReference type="NCBI Taxonomy" id="151549"/>
    <lineage>
        <taxon>Eukaryota</taxon>
        <taxon>Metazoa</taxon>
        <taxon>Ecdysozoa</taxon>
        <taxon>Arthropoda</taxon>
        <taxon>Hexapoda</taxon>
        <taxon>Insecta</taxon>
        <taxon>Pterygota</taxon>
        <taxon>Neoptera</taxon>
        <taxon>Endopterygota</taxon>
        <taxon>Lepidoptera</taxon>
        <taxon>Glossata</taxon>
        <taxon>Ditrysia</taxon>
        <taxon>Tineoidea</taxon>
        <taxon>Psychidae</taxon>
        <taxon>Oiketicinae</taxon>
        <taxon>Eumeta</taxon>
    </lineage>
</organism>
<gene>
    <name evidence="2" type="ORF">EVAR_79406_1</name>
</gene>
<accession>A0A4C1VFR9</accession>